<proteinExistence type="predicted"/>
<dbReference type="InterPro" id="IPR013785">
    <property type="entry name" value="Aldolase_TIM"/>
</dbReference>
<evidence type="ECO:0000313" key="5">
    <source>
        <dbReference type="Proteomes" id="UP000512167"/>
    </source>
</evidence>
<organism evidence="4 5">
    <name type="scientific">Hujiaoplasma nucleasis</name>
    <dbReference type="NCBI Taxonomy" id="2725268"/>
    <lineage>
        <taxon>Bacteria</taxon>
        <taxon>Bacillati</taxon>
        <taxon>Mycoplasmatota</taxon>
        <taxon>Mollicutes</taxon>
        <taxon>Candidatus Izemoplasmatales</taxon>
        <taxon>Hujiaoplasmataceae</taxon>
        <taxon>Hujiaoplasma</taxon>
    </lineage>
</organism>
<dbReference type="Pfam" id="PF03060">
    <property type="entry name" value="NMO"/>
    <property type="match status" value="1"/>
</dbReference>
<keyword evidence="5" id="KW-1185">Reference proteome</keyword>
<dbReference type="PANTHER" id="PTHR32332">
    <property type="entry name" value="2-NITROPROPANE DIOXYGENASE"/>
    <property type="match status" value="1"/>
</dbReference>
<evidence type="ECO:0000313" key="4">
    <source>
        <dbReference type="EMBL" id="QLY40792.1"/>
    </source>
</evidence>
<dbReference type="NCBIfam" id="TIGR03151">
    <property type="entry name" value="enACPred_II"/>
    <property type="match status" value="1"/>
</dbReference>
<dbReference type="GO" id="GO:0018580">
    <property type="term" value="F:nitronate monooxygenase activity"/>
    <property type="evidence" value="ECO:0007669"/>
    <property type="project" value="InterPro"/>
</dbReference>
<dbReference type="AlphaFoldDB" id="A0A7L6N5M0"/>
<dbReference type="Gene3D" id="3.20.20.70">
    <property type="entry name" value="Aldolase class I"/>
    <property type="match status" value="1"/>
</dbReference>
<protein>
    <submittedName>
        <fullName evidence="4">Enoyl-[acyl-carrier-protein] reductase FabK</fullName>
    </submittedName>
</protein>
<dbReference type="SUPFAM" id="SSF51412">
    <property type="entry name" value="Inosine monophosphate dehydrogenase (IMPDH)"/>
    <property type="match status" value="1"/>
</dbReference>
<accession>A0A7L6N5M0</accession>
<dbReference type="KEGG" id="tbk:HF295_07965"/>
<name>A0A7L6N5M0_9MOLU</name>
<reference evidence="4 5" key="1">
    <citation type="submission" date="2020-04" db="EMBL/GenBank/DDBJ databases">
        <authorList>
            <person name="Zheng R.K."/>
            <person name="Sun C.M."/>
        </authorList>
    </citation>
    <scope>NUCLEOTIDE SEQUENCE [LARGE SCALE GENOMIC DNA]</scope>
    <source>
        <strain evidence="5">zrk29</strain>
    </source>
</reference>
<dbReference type="Proteomes" id="UP000512167">
    <property type="component" value="Chromosome"/>
</dbReference>
<sequence>MDLRDLLNIEYPIIQGGMANIATHQLAAAVSNAGGLGLVGCGGWDPERVREEIRKTKELTDKPFGVNIMLMSPHAKDISDVVIEEGVKIVTTGAGSPGIYMKKWKEAGIIVIPVVPSVAFAIRLEKSGADALVVEGTEAGGHIGETSTMTLIPQVVDAVSIPVIAAGGIADHRGLDAAFILGAKGVQIGTVLLASEECPIHENYKQMVIKAKDTSTVVTGRHTGAPVRVLKNQMSREYLDLTKYGQASLEQLEKLTLGSLRRAVFDGDLDRGSFMAGQSAGLVKEIRPVKAILKDLFENSLVYKGII</sequence>
<evidence type="ECO:0000256" key="1">
    <source>
        <dbReference type="ARBA" id="ARBA00022630"/>
    </source>
</evidence>
<dbReference type="InterPro" id="IPR004136">
    <property type="entry name" value="NMO"/>
</dbReference>
<evidence type="ECO:0000256" key="3">
    <source>
        <dbReference type="ARBA" id="ARBA00023002"/>
    </source>
</evidence>
<evidence type="ECO:0000256" key="2">
    <source>
        <dbReference type="ARBA" id="ARBA00022643"/>
    </source>
</evidence>
<dbReference type="EMBL" id="CP051151">
    <property type="protein sequence ID" value="QLY40792.1"/>
    <property type="molecule type" value="Genomic_DNA"/>
</dbReference>
<dbReference type="PANTHER" id="PTHR32332:SF20">
    <property type="entry name" value="2-NITROPROPANE DIOXYGENASE-LIKE PROTEIN"/>
    <property type="match status" value="1"/>
</dbReference>
<keyword evidence="3" id="KW-0560">Oxidoreductase</keyword>
<dbReference type="CDD" id="cd04730">
    <property type="entry name" value="NPD_like"/>
    <property type="match status" value="1"/>
</dbReference>
<keyword evidence="2" id="KW-0288">FMN</keyword>
<dbReference type="InterPro" id="IPR017569">
    <property type="entry name" value="Enoyl_ACP_red-II_put"/>
</dbReference>
<dbReference type="RefSeq" id="WP_312031640.1">
    <property type="nucleotide sequence ID" value="NZ_CP051151.1"/>
</dbReference>
<gene>
    <name evidence="4" type="primary">fabK</name>
    <name evidence="4" type="ORF">HF295_07965</name>
</gene>
<keyword evidence="1" id="KW-0285">Flavoprotein</keyword>